<evidence type="ECO:0000256" key="1">
    <source>
        <dbReference type="SAM" id="MobiDB-lite"/>
    </source>
</evidence>
<comment type="caution">
    <text evidence="2">The sequence shown here is derived from an EMBL/GenBank/DDBJ whole genome shotgun (WGS) entry which is preliminary data.</text>
</comment>
<accession>A0A4C1X9G8</accession>
<keyword evidence="3" id="KW-1185">Reference proteome</keyword>
<protein>
    <submittedName>
        <fullName evidence="2">Uncharacterized protein</fullName>
    </submittedName>
</protein>
<sequence>MSKFPSLAKPQNKITSYCGAAAEPRRYRPAAARDSAAGARGPLRRHYTHGSPTPAFVRGERVGYCSKVQFNTVANRRSDALLNGTSR</sequence>
<feature type="compositionally biased region" description="Low complexity" evidence="1">
    <location>
        <begin position="29"/>
        <end position="41"/>
    </location>
</feature>
<evidence type="ECO:0000313" key="2">
    <source>
        <dbReference type="EMBL" id="GBP58994.1"/>
    </source>
</evidence>
<organism evidence="2 3">
    <name type="scientific">Eumeta variegata</name>
    <name type="common">Bagworm moth</name>
    <name type="synonym">Eumeta japonica</name>
    <dbReference type="NCBI Taxonomy" id="151549"/>
    <lineage>
        <taxon>Eukaryota</taxon>
        <taxon>Metazoa</taxon>
        <taxon>Ecdysozoa</taxon>
        <taxon>Arthropoda</taxon>
        <taxon>Hexapoda</taxon>
        <taxon>Insecta</taxon>
        <taxon>Pterygota</taxon>
        <taxon>Neoptera</taxon>
        <taxon>Endopterygota</taxon>
        <taxon>Lepidoptera</taxon>
        <taxon>Glossata</taxon>
        <taxon>Ditrysia</taxon>
        <taxon>Tineoidea</taxon>
        <taxon>Psychidae</taxon>
        <taxon>Oiketicinae</taxon>
        <taxon>Eumeta</taxon>
    </lineage>
</organism>
<evidence type="ECO:0000313" key="3">
    <source>
        <dbReference type="Proteomes" id="UP000299102"/>
    </source>
</evidence>
<gene>
    <name evidence="2" type="ORF">EVAR_14995_1</name>
</gene>
<name>A0A4C1X9G8_EUMVA</name>
<proteinExistence type="predicted"/>
<dbReference type="Proteomes" id="UP000299102">
    <property type="component" value="Unassembled WGS sequence"/>
</dbReference>
<dbReference type="AlphaFoldDB" id="A0A4C1X9G8"/>
<reference evidence="2 3" key="1">
    <citation type="journal article" date="2019" name="Commun. Biol.">
        <title>The bagworm genome reveals a unique fibroin gene that provides high tensile strength.</title>
        <authorList>
            <person name="Kono N."/>
            <person name="Nakamura H."/>
            <person name="Ohtoshi R."/>
            <person name="Tomita M."/>
            <person name="Numata K."/>
            <person name="Arakawa K."/>
        </authorList>
    </citation>
    <scope>NUCLEOTIDE SEQUENCE [LARGE SCALE GENOMIC DNA]</scope>
</reference>
<dbReference type="EMBL" id="BGZK01000750">
    <property type="protein sequence ID" value="GBP58994.1"/>
    <property type="molecule type" value="Genomic_DNA"/>
</dbReference>
<feature type="region of interest" description="Disordered" evidence="1">
    <location>
        <begin position="29"/>
        <end position="53"/>
    </location>
</feature>